<accession>A0ABP0XD67</accession>
<evidence type="ECO:0000313" key="1">
    <source>
        <dbReference type="EMBL" id="CAK9276316.1"/>
    </source>
</evidence>
<gene>
    <name evidence="1" type="ORF">CSSPJE1EN1_LOCUS21794</name>
</gene>
<reference evidence="1" key="1">
    <citation type="submission" date="2024-02" db="EMBL/GenBank/DDBJ databases">
        <authorList>
            <consortium name="ELIXIR-Norway"/>
            <consortium name="Elixir Norway"/>
        </authorList>
    </citation>
    <scope>NUCLEOTIDE SEQUENCE</scope>
</reference>
<name>A0ABP0XD67_9BRYO</name>
<dbReference type="EMBL" id="OZ020102">
    <property type="protein sequence ID" value="CAK9276316.1"/>
    <property type="molecule type" value="Genomic_DNA"/>
</dbReference>
<proteinExistence type="predicted"/>
<protein>
    <submittedName>
        <fullName evidence="1">Uncharacterized protein</fullName>
    </submittedName>
</protein>
<dbReference type="Proteomes" id="UP001497444">
    <property type="component" value="Chromosome 7"/>
</dbReference>
<sequence length="136" mass="15317">MSPDASMAGCNGCLDGEPWQFDCGTNGISRQRIACVVTGTEAWTYELLNKKDVTYDLAGQKQVWLLDLQVDETGERIHNAGGIGQQRVCNLKVDKAQYSLQYFELWGKGEIRQREQTPGDHLTKGTCGRETFLYYM</sequence>
<keyword evidence="2" id="KW-1185">Reference proteome</keyword>
<organism evidence="1 2">
    <name type="scientific">Sphagnum jensenii</name>
    <dbReference type="NCBI Taxonomy" id="128206"/>
    <lineage>
        <taxon>Eukaryota</taxon>
        <taxon>Viridiplantae</taxon>
        <taxon>Streptophyta</taxon>
        <taxon>Embryophyta</taxon>
        <taxon>Bryophyta</taxon>
        <taxon>Sphagnophytina</taxon>
        <taxon>Sphagnopsida</taxon>
        <taxon>Sphagnales</taxon>
        <taxon>Sphagnaceae</taxon>
        <taxon>Sphagnum</taxon>
    </lineage>
</organism>
<evidence type="ECO:0000313" key="2">
    <source>
        <dbReference type="Proteomes" id="UP001497444"/>
    </source>
</evidence>